<evidence type="ECO:0000313" key="6">
    <source>
        <dbReference type="EMBL" id="MFC3687114.1"/>
    </source>
</evidence>
<dbReference type="InterPro" id="IPR029028">
    <property type="entry name" value="Alpha/beta_knot_MTases"/>
</dbReference>
<dbReference type="NCBIfam" id="TIGR00186">
    <property type="entry name" value="rRNA_methyl_3"/>
    <property type="match status" value="1"/>
</dbReference>
<feature type="region of interest" description="Disordered" evidence="4">
    <location>
        <begin position="1"/>
        <end position="102"/>
    </location>
</feature>
<gene>
    <name evidence="6" type="primary">rlmB</name>
    <name evidence="6" type="ORF">ACFOLH_02025</name>
</gene>
<proteinExistence type="inferred from homology"/>
<dbReference type="InterPro" id="IPR029064">
    <property type="entry name" value="Ribosomal_eL30-like_sf"/>
</dbReference>
<evidence type="ECO:0000256" key="3">
    <source>
        <dbReference type="ARBA" id="ARBA00022679"/>
    </source>
</evidence>
<dbReference type="Proteomes" id="UP001595685">
    <property type="component" value="Unassembled WGS sequence"/>
</dbReference>
<dbReference type="SMART" id="SM00967">
    <property type="entry name" value="SpoU_sub_bind"/>
    <property type="match status" value="1"/>
</dbReference>
<keyword evidence="2" id="KW-0489">Methyltransferase</keyword>
<evidence type="ECO:0000256" key="2">
    <source>
        <dbReference type="ARBA" id="ARBA00022603"/>
    </source>
</evidence>
<dbReference type="Gene3D" id="3.40.1280.10">
    <property type="match status" value="1"/>
</dbReference>
<dbReference type="PANTHER" id="PTHR46429:SF1">
    <property type="entry name" value="23S RRNA (GUANOSINE-2'-O-)-METHYLTRANSFERASE RLMB"/>
    <property type="match status" value="1"/>
</dbReference>
<dbReference type="Pfam" id="PF00588">
    <property type="entry name" value="SpoU_methylase"/>
    <property type="match status" value="1"/>
</dbReference>
<name>A0ABV7WBC8_9MICO</name>
<evidence type="ECO:0000256" key="1">
    <source>
        <dbReference type="ARBA" id="ARBA00007228"/>
    </source>
</evidence>
<comment type="similarity">
    <text evidence="1">Belongs to the class IV-like SAM-binding methyltransferase superfamily. RNA methyltransferase TrmH family.</text>
</comment>
<accession>A0ABV7WBC8</accession>
<comment type="caution">
    <text evidence="6">The sequence shown here is derived from an EMBL/GenBank/DDBJ whole genome shotgun (WGS) entry which is preliminary data.</text>
</comment>
<keyword evidence="7" id="KW-1185">Reference proteome</keyword>
<dbReference type="InterPro" id="IPR001537">
    <property type="entry name" value="SpoU_MeTrfase"/>
</dbReference>
<sequence>MAGNAGRRGAVRRGKKGPSVGSGGQRRKGLEGRGPTPKAEDRPSHPANDRKIGAQKAAEKAERDARSVAGMRKSRPGGDARPGARPTRPGTQRRRAGTGSEYVAGRNSVLEALVAGVPATALYLQDGLDNDTRVRDAVRAASDKGMSVLPVSKGDLDRLTDGAVHQGVALQIPAYEYAHPDDLLQGRKRSDVVVVALDGVTDTRNLGAVVRSAAAFGATGVVVPSRRSAGMTAGAWKSSAGAAVRVPVARAANLARALQAYKDAGLMVVGLDAGGDVQLPDLDVVGTGVCLVVGSEGEGLSRLVRDLCDTVVSIPMSGATESLNAGVAAGIVLYAVAQQR</sequence>
<dbReference type="InterPro" id="IPR029026">
    <property type="entry name" value="tRNA_m1G_MTases_N"/>
</dbReference>
<dbReference type="InterPro" id="IPR013123">
    <property type="entry name" value="SpoU_subst-bd"/>
</dbReference>
<protein>
    <submittedName>
        <fullName evidence="6">23S rRNA (Guanosine(2251)-2'-O)-methyltransferase RlmB</fullName>
    </submittedName>
</protein>
<evidence type="ECO:0000259" key="5">
    <source>
        <dbReference type="SMART" id="SM00967"/>
    </source>
</evidence>
<evidence type="ECO:0000313" key="7">
    <source>
        <dbReference type="Proteomes" id="UP001595685"/>
    </source>
</evidence>
<feature type="domain" description="RNA 2-O ribose methyltransferase substrate binding" evidence="5">
    <location>
        <begin position="102"/>
        <end position="178"/>
    </location>
</feature>
<reference evidence="7" key="1">
    <citation type="journal article" date="2019" name="Int. J. Syst. Evol. Microbiol.">
        <title>The Global Catalogue of Microorganisms (GCM) 10K type strain sequencing project: providing services to taxonomists for standard genome sequencing and annotation.</title>
        <authorList>
            <consortium name="The Broad Institute Genomics Platform"/>
            <consortium name="The Broad Institute Genome Sequencing Center for Infectious Disease"/>
            <person name="Wu L."/>
            <person name="Ma J."/>
        </authorList>
    </citation>
    <scope>NUCLEOTIDE SEQUENCE [LARGE SCALE GENOMIC DNA]</scope>
    <source>
        <strain evidence="7">NCAIM B.02333</strain>
    </source>
</reference>
<dbReference type="EMBL" id="JBHRWW010000001">
    <property type="protein sequence ID" value="MFC3687114.1"/>
    <property type="molecule type" value="Genomic_DNA"/>
</dbReference>
<dbReference type="Gene3D" id="3.30.1330.30">
    <property type="match status" value="1"/>
</dbReference>
<keyword evidence="3" id="KW-0808">Transferase</keyword>
<dbReference type="CDD" id="cd18103">
    <property type="entry name" value="SpoU-like_RlmB"/>
    <property type="match status" value="1"/>
</dbReference>
<evidence type="ECO:0000256" key="4">
    <source>
        <dbReference type="SAM" id="MobiDB-lite"/>
    </source>
</evidence>
<organism evidence="6 7">
    <name type="scientific">Aquipuribacter hungaricus</name>
    <dbReference type="NCBI Taxonomy" id="545624"/>
    <lineage>
        <taxon>Bacteria</taxon>
        <taxon>Bacillati</taxon>
        <taxon>Actinomycetota</taxon>
        <taxon>Actinomycetes</taxon>
        <taxon>Micrococcales</taxon>
        <taxon>Intrasporangiaceae</taxon>
        <taxon>Aquipuribacter</taxon>
    </lineage>
</organism>
<dbReference type="Pfam" id="PF08032">
    <property type="entry name" value="SpoU_sub_bind"/>
    <property type="match status" value="1"/>
</dbReference>
<dbReference type="PANTHER" id="PTHR46429">
    <property type="entry name" value="23S RRNA (GUANOSINE-2'-O-)-METHYLTRANSFERASE RLMB"/>
    <property type="match status" value="1"/>
</dbReference>
<dbReference type="SUPFAM" id="SSF75217">
    <property type="entry name" value="alpha/beta knot"/>
    <property type="match status" value="1"/>
</dbReference>
<feature type="compositionally biased region" description="Basic and acidic residues" evidence="4">
    <location>
        <begin position="38"/>
        <end position="66"/>
    </location>
</feature>
<dbReference type="RefSeq" id="WP_340294100.1">
    <property type="nucleotide sequence ID" value="NZ_JBBEOI010000138.1"/>
</dbReference>
<dbReference type="InterPro" id="IPR004441">
    <property type="entry name" value="rRNA_MeTrfase_TrmH"/>
</dbReference>
<dbReference type="SUPFAM" id="SSF55315">
    <property type="entry name" value="L30e-like"/>
    <property type="match status" value="1"/>
</dbReference>